<protein>
    <recommendedName>
        <fullName evidence="14">ATP synthase subunit alpha</fullName>
        <ecNumber evidence="14">7.1.2.2</ecNumber>
    </recommendedName>
    <alternativeName>
        <fullName evidence="14">ATP synthase F1 sector subunit alpha</fullName>
    </alternativeName>
    <alternativeName>
        <fullName evidence="14">F-ATPase subunit alpha</fullName>
    </alternativeName>
</protein>
<dbReference type="InterPro" id="IPR038376">
    <property type="entry name" value="ATP_synth_asu_C_sf"/>
</dbReference>
<organism evidence="18 19">
    <name type="scientific">Halovulum marinum</name>
    <dbReference type="NCBI Taxonomy" id="2662447"/>
    <lineage>
        <taxon>Bacteria</taxon>
        <taxon>Pseudomonadati</taxon>
        <taxon>Pseudomonadota</taxon>
        <taxon>Alphaproteobacteria</taxon>
        <taxon>Rhodobacterales</taxon>
        <taxon>Paracoccaceae</taxon>
        <taxon>Halovulum</taxon>
    </lineage>
</organism>
<keyword evidence="11 14" id="KW-0139">CF(1)</keyword>
<evidence type="ECO:0000256" key="9">
    <source>
        <dbReference type="ARBA" id="ARBA00023065"/>
    </source>
</evidence>
<dbReference type="EMBL" id="WIND01000005">
    <property type="protein sequence ID" value="MSU89650.1"/>
    <property type="molecule type" value="Genomic_DNA"/>
</dbReference>
<comment type="function">
    <text evidence="1 14">Produces ATP from ADP in the presence of a proton gradient across the membrane. The alpha chain is a regulatory subunit.</text>
</comment>
<dbReference type="PANTHER" id="PTHR48082:SF2">
    <property type="entry name" value="ATP SYNTHASE SUBUNIT ALPHA, MITOCHONDRIAL"/>
    <property type="match status" value="1"/>
</dbReference>
<evidence type="ECO:0000256" key="7">
    <source>
        <dbReference type="ARBA" id="ARBA00022840"/>
    </source>
</evidence>
<comment type="caution">
    <text evidence="18">The sequence shown here is derived from an EMBL/GenBank/DDBJ whole genome shotgun (WGS) entry which is preliminary data.</text>
</comment>
<dbReference type="InterPro" id="IPR036121">
    <property type="entry name" value="ATPase_F1/V1/A1_a/bsu_N_sf"/>
</dbReference>
<feature type="domain" description="ATP synthase alpha subunit C-terminal" evidence="16">
    <location>
        <begin position="379"/>
        <end position="505"/>
    </location>
</feature>
<dbReference type="RefSeq" id="WP_154446142.1">
    <property type="nucleotide sequence ID" value="NZ_WIND01000005.1"/>
</dbReference>
<dbReference type="InterPro" id="IPR000194">
    <property type="entry name" value="ATPase_F1/V1/A1_a/bsu_nucl-bd"/>
</dbReference>
<evidence type="ECO:0000256" key="2">
    <source>
        <dbReference type="ARBA" id="ARBA00004370"/>
    </source>
</evidence>
<dbReference type="FunFam" id="2.40.30.20:FF:000001">
    <property type="entry name" value="ATP synthase subunit alpha"/>
    <property type="match status" value="1"/>
</dbReference>
<dbReference type="Gene3D" id="2.40.30.20">
    <property type="match status" value="1"/>
</dbReference>
<dbReference type="InterPro" id="IPR004100">
    <property type="entry name" value="ATPase_F1/V1/A1_a/bsu_N"/>
</dbReference>
<dbReference type="InterPro" id="IPR027417">
    <property type="entry name" value="P-loop_NTPase"/>
</dbReference>
<evidence type="ECO:0000256" key="8">
    <source>
        <dbReference type="ARBA" id="ARBA00022967"/>
    </source>
</evidence>
<keyword evidence="12 14" id="KW-0066">ATP synthesis</keyword>
<gene>
    <name evidence="14" type="primary">atpA</name>
    <name evidence="18" type="ORF">GE300_08470</name>
</gene>
<dbReference type="CDD" id="cd01132">
    <property type="entry name" value="F1-ATPase_alpha_CD"/>
    <property type="match status" value="1"/>
</dbReference>
<dbReference type="CDD" id="cd18113">
    <property type="entry name" value="ATP-synt_F1_alpha_C"/>
    <property type="match status" value="1"/>
</dbReference>
<evidence type="ECO:0000256" key="5">
    <source>
        <dbReference type="ARBA" id="ARBA00022741"/>
    </source>
</evidence>
<dbReference type="Gene3D" id="3.40.50.300">
    <property type="entry name" value="P-loop containing nucleotide triphosphate hydrolases"/>
    <property type="match status" value="1"/>
</dbReference>
<evidence type="ECO:0000256" key="12">
    <source>
        <dbReference type="ARBA" id="ARBA00023310"/>
    </source>
</evidence>
<feature type="domain" description="ATPase F1/V1/A1 complex alpha/beta subunit N-terminal" evidence="17">
    <location>
        <begin position="25"/>
        <end position="92"/>
    </location>
</feature>
<dbReference type="InterPro" id="IPR020003">
    <property type="entry name" value="ATPase_a/bsu_AS"/>
</dbReference>
<dbReference type="GO" id="GO:0043531">
    <property type="term" value="F:ADP binding"/>
    <property type="evidence" value="ECO:0007669"/>
    <property type="project" value="TreeGrafter"/>
</dbReference>
<dbReference type="Pfam" id="PF02874">
    <property type="entry name" value="ATP-synt_ab_N"/>
    <property type="match status" value="1"/>
</dbReference>
<dbReference type="InterPro" id="IPR000793">
    <property type="entry name" value="ATP_synth_asu_C"/>
</dbReference>
<accession>A0A6L5Z0M8</accession>
<dbReference type="SUPFAM" id="SSF50615">
    <property type="entry name" value="N-terminal domain of alpha and beta subunits of F1 ATP synthase"/>
    <property type="match status" value="1"/>
</dbReference>
<keyword evidence="10 14" id="KW-0472">Membrane</keyword>
<evidence type="ECO:0000256" key="3">
    <source>
        <dbReference type="ARBA" id="ARBA00008936"/>
    </source>
</evidence>
<evidence type="ECO:0000256" key="10">
    <source>
        <dbReference type="ARBA" id="ARBA00023136"/>
    </source>
</evidence>
<dbReference type="AlphaFoldDB" id="A0A6L5Z0M8"/>
<sequence>MAIQAAEISAILKEQIKNFGQDAEVAEVGRVLSVGDGIARVHGLDNVQAGEMVEFPGGIRGMALNLEVDNVGIVIFGSDRDIGEGDTVKRTNSIVDVPVGKALLGRVVDALGNPIDGKGAIETTERRVADVKAPGIIPRKSVHEPMATGLKAIDALIPIGRGQRELIIGDRQTGKSAVALDTVLNQKSVNDTDDESKKLYCVYVVVGQKRSTVAQLVKKLEETGAMAYSIVVAATASEPAPMQYLAPYSATAMAEYFRDNGMHALAIYDDLSKQAVAYRQMSLLLRRPPGREAYPGDVFYLHSRLLERSAKLNEDFGAGSLTALPIIETQAGDVSAFIPTNVISITDGQIFLETELFYQGIRPAVNTGLSVSRVGSAAQTKAMKSVAGSIKLELAQYREMAAFAQFGSDLDAATQRLLNRGARLTELLKQPQYSPLTNAEQVMVIYAGTHGYLDKIAVRDVQRFERGLLTHVRANNQDLLADITNNDRKVAGDLEEAIRSAIDDFAKDFA</sequence>
<keyword evidence="19" id="KW-1185">Reference proteome</keyword>
<proteinExistence type="inferred from homology"/>
<evidence type="ECO:0000313" key="19">
    <source>
        <dbReference type="Proteomes" id="UP000474957"/>
    </source>
</evidence>
<dbReference type="EC" id="7.1.2.2" evidence="14"/>
<feature type="domain" description="ATPase F1/V1/A1 complex alpha/beta subunit nucleotide-binding" evidence="15">
    <location>
        <begin position="149"/>
        <end position="372"/>
    </location>
</feature>
<keyword evidence="6 14" id="KW-0375">Hydrogen ion transport</keyword>
<evidence type="ECO:0000256" key="4">
    <source>
        <dbReference type="ARBA" id="ARBA00022448"/>
    </source>
</evidence>
<keyword evidence="14" id="KW-1003">Cell membrane</keyword>
<dbReference type="GO" id="GO:0046933">
    <property type="term" value="F:proton-transporting ATP synthase activity, rotational mechanism"/>
    <property type="evidence" value="ECO:0007669"/>
    <property type="project" value="UniProtKB-UniRule"/>
</dbReference>
<dbReference type="GO" id="GO:0005886">
    <property type="term" value="C:plasma membrane"/>
    <property type="evidence" value="ECO:0007669"/>
    <property type="project" value="UniProtKB-SubCell"/>
</dbReference>
<dbReference type="SUPFAM" id="SSF52540">
    <property type="entry name" value="P-loop containing nucleoside triphosphate hydrolases"/>
    <property type="match status" value="1"/>
</dbReference>
<evidence type="ECO:0000259" key="15">
    <source>
        <dbReference type="Pfam" id="PF00006"/>
    </source>
</evidence>
<dbReference type="InterPro" id="IPR023366">
    <property type="entry name" value="ATP_synth_asu-like_sf"/>
</dbReference>
<evidence type="ECO:0000259" key="16">
    <source>
        <dbReference type="Pfam" id="PF00306"/>
    </source>
</evidence>
<dbReference type="PANTHER" id="PTHR48082">
    <property type="entry name" value="ATP SYNTHASE SUBUNIT ALPHA, MITOCHONDRIAL"/>
    <property type="match status" value="1"/>
</dbReference>
<evidence type="ECO:0000256" key="14">
    <source>
        <dbReference type="HAMAP-Rule" id="MF_01346"/>
    </source>
</evidence>
<dbReference type="FunFam" id="3.40.50.300:FF:002432">
    <property type="entry name" value="ATP synthase subunit alpha, mitochondrial"/>
    <property type="match status" value="1"/>
</dbReference>
<dbReference type="Gene3D" id="1.20.150.20">
    <property type="entry name" value="ATP synthase alpha/beta chain, C-terminal domain"/>
    <property type="match status" value="1"/>
</dbReference>
<dbReference type="Proteomes" id="UP000474957">
    <property type="component" value="Unassembled WGS sequence"/>
</dbReference>
<dbReference type="GO" id="GO:0045259">
    <property type="term" value="C:proton-transporting ATP synthase complex"/>
    <property type="evidence" value="ECO:0007669"/>
    <property type="project" value="UniProtKB-KW"/>
</dbReference>
<dbReference type="Pfam" id="PF00306">
    <property type="entry name" value="ATP-synt_ab_C"/>
    <property type="match status" value="1"/>
</dbReference>
<comment type="subunit">
    <text evidence="13">F-type ATPases have 2 components, CF(1) - the catalytic core - and CF(0) - the membrane proton channel. CF(1) has five subunits: alpha(3), beta(3), gamma(1), delta(1), epsilon(1). CF(0) has four main subunits: a(1), b(1), b'(1) and c(9-12).</text>
</comment>
<dbReference type="GO" id="GO:0005524">
    <property type="term" value="F:ATP binding"/>
    <property type="evidence" value="ECO:0007669"/>
    <property type="project" value="UniProtKB-UniRule"/>
</dbReference>
<evidence type="ECO:0000313" key="18">
    <source>
        <dbReference type="EMBL" id="MSU89650.1"/>
    </source>
</evidence>
<dbReference type="PIRSF" id="PIRSF039088">
    <property type="entry name" value="F_ATPase_subunit_alpha"/>
    <property type="match status" value="1"/>
</dbReference>
<evidence type="ECO:0000259" key="17">
    <source>
        <dbReference type="Pfam" id="PF02874"/>
    </source>
</evidence>
<evidence type="ECO:0000256" key="13">
    <source>
        <dbReference type="ARBA" id="ARBA00026013"/>
    </source>
</evidence>
<dbReference type="FunFam" id="1.20.150.20:FF:000001">
    <property type="entry name" value="ATP synthase subunit alpha"/>
    <property type="match status" value="1"/>
</dbReference>
<name>A0A6L5Z0M8_9RHOB</name>
<dbReference type="NCBIfam" id="TIGR00962">
    <property type="entry name" value="atpA"/>
    <property type="match status" value="1"/>
</dbReference>
<keyword evidence="4 14" id="KW-0813">Transport</keyword>
<dbReference type="PROSITE" id="PS00152">
    <property type="entry name" value="ATPASE_ALPHA_BETA"/>
    <property type="match status" value="1"/>
</dbReference>
<evidence type="ECO:0000256" key="6">
    <source>
        <dbReference type="ARBA" id="ARBA00022781"/>
    </source>
</evidence>
<dbReference type="Pfam" id="PF00006">
    <property type="entry name" value="ATP-synt_ab"/>
    <property type="match status" value="1"/>
</dbReference>
<dbReference type="CDD" id="cd18116">
    <property type="entry name" value="ATP-synt_F1_alpha_N"/>
    <property type="match status" value="1"/>
</dbReference>
<comment type="catalytic activity">
    <reaction evidence="14">
        <text>ATP + H2O + 4 H(+)(in) = ADP + phosphate + 5 H(+)(out)</text>
        <dbReference type="Rhea" id="RHEA:57720"/>
        <dbReference type="ChEBI" id="CHEBI:15377"/>
        <dbReference type="ChEBI" id="CHEBI:15378"/>
        <dbReference type="ChEBI" id="CHEBI:30616"/>
        <dbReference type="ChEBI" id="CHEBI:43474"/>
        <dbReference type="ChEBI" id="CHEBI:456216"/>
        <dbReference type="EC" id="7.1.2.2"/>
    </reaction>
</comment>
<dbReference type="InterPro" id="IPR005294">
    <property type="entry name" value="ATP_synth_F1_asu"/>
</dbReference>
<keyword evidence="8 14" id="KW-1278">Translocase</keyword>
<feature type="site" description="Required for activity" evidence="14">
    <location>
        <position position="370"/>
    </location>
</feature>
<comment type="subcellular location">
    <subcellularLocation>
        <location evidence="14">Cell membrane</location>
        <topology evidence="14">Peripheral membrane protein</topology>
    </subcellularLocation>
    <subcellularLocation>
        <location evidence="2">Membrane</location>
    </subcellularLocation>
</comment>
<reference evidence="18 19" key="1">
    <citation type="submission" date="2019-10" db="EMBL/GenBank/DDBJ databases">
        <title>Cognatihalovulum marinum gen. nov. sp. nov., a new member of the family Rhodobacteraceae isolated from deep seawater of the Northwest Indian Ocean.</title>
        <authorList>
            <person name="Ruan C."/>
            <person name="Wang J."/>
            <person name="Zheng X."/>
            <person name="Song L."/>
            <person name="Zhu Y."/>
            <person name="Huang Y."/>
            <person name="Lu Z."/>
            <person name="Du W."/>
            <person name="Huang L."/>
            <person name="Dai X."/>
        </authorList>
    </citation>
    <scope>NUCLEOTIDE SEQUENCE [LARGE SCALE GENOMIC DNA]</scope>
    <source>
        <strain evidence="18 19">2CG4</strain>
    </source>
</reference>
<evidence type="ECO:0000256" key="1">
    <source>
        <dbReference type="ARBA" id="ARBA00003784"/>
    </source>
</evidence>
<dbReference type="HAMAP" id="MF_01346">
    <property type="entry name" value="ATP_synth_alpha_bact"/>
    <property type="match status" value="1"/>
</dbReference>
<dbReference type="SUPFAM" id="SSF47917">
    <property type="entry name" value="C-terminal domain of alpha and beta subunits of F1 ATP synthase"/>
    <property type="match status" value="1"/>
</dbReference>
<keyword evidence="5 14" id="KW-0547">Nucleotide-binding</keyword>
<dbReference type="NCBIfam" id="NF009884">
    <property type="entry name" value="PRK13343.1"/>
    <property type="match status" value="1"/>
</dbReference>
<keyword evidence="7 14" id="KW-0067">ATP-binding</keyword>
<comment type="similarity">
    <text evidence="3 14">Belongs to the ATPase alpha/beta chains family.</text>
</comment>
<dbReference type="InterPro" id="IPR033732">
    <property type="entry name" value="ATP_synth_F1_a_nt-bd_dom"/>
</dbReference>
<evidence type="ECO:0000256" key="11">
    <source>
        <dbReference type="ARBA" id="ARBA00023196"/>
    </source>
</evidence>
<feature type="binding site" evidence="14">
    <location>
        <begin position="169"/>
        <end position="176"/>
    </location>
    <ligand>
        <name>ATP</name>
        <dbReference type="ChEBI" id="CHEBI:30616"/>
    </ligand>
</feature>
<keyword evidence="9 14" id="KW-0406">Ion transport</keyword>